<dbReference type="EMBL" id="FRAF01000012">
    <property type="protein sequence ID" value="SHK35652.1"/>
    <property type="molecule type" value="Genomic_DNA"/>
</dbReference>
<dbReference type="Gene3D" id="3.40.1690.10">
    <property type="entry name" value="secretion proteins EscU"/>
    <property type="match status" value="1"/>
</dbReference>
<accession>A0A1M6RSY2</accession>
<dbReference type="RefSeq" id="WP_072874138.1">
    <property type="nucleotide sequence ID" value="NZ_FRAF01000012.1"/>
</dbReference>
<dbReference type="GO" id="GO:0005886">
    <property type="term" value="C:plasma membrane"/>
    <property type="evidence" value="ECO:0007669"/>
    <property type="project" value="TreeGrafter"/>
</dbReference>
<dbReference type="InterPro" id="IPR006135">
    <property type="entry name" value="T3SS_substrate_exporter"/>
</dbReference>
<organism evidence="1 2">
    <name type="scientific">Alicyclobacillus tolerans</name>
    <dbReference type="NCBI Taxonomy" id="90970"/>
    <lineage>
        <taxon>Bacteria</taxon>
        <taxon>Bacillati</taxon>
        <taxon>Bacillota</taxon>
        <taxon>Bacilli</taxon>
        <taxon>Bacillales</taxon>
        <taxon>Alicyclobacillaceae</taxon>
        <taxon>Alicyclobacillus</taxon>
    </lineage>
</organism>
<keyword evidence="1" id="KW-0282">Flagellum</keyword>
<gene>
    <name evidence="1" type="ORF">SAMN05443507_11293</name>
</gene>
<dbReference type="SUPFAM" id="SSF160544">
    <property type="entry name" value="EscU C-terminal domain-like"/>
    <property type="match status" value="1"/>
</dbReference>
<keyword evidence="1" id="KW-0966">Cell projection</keyword>
<reference evidence="2" key="1">
    <citation type="submission" date="2016-11" db="EMBL/GenBank/DDBJ databases">
        <authorList>
            <person name="Varghese N."/>
            <person name="Submissions S."/>
        </authorList>
    </citation>
    <scope>NUCLEOTIDE SEQUENCE [LARGE SCALE GENOMIC DNA]</scope>
    <source>
        <strain evidence="2">USBA-503</strain>
    </source>
</reference>
<protein>
    <submittedName>
        <fullName evidence="1">Flagellar biosynthesis protein</fullName>
    </submittedName>
</protein>
<dbReference type="GO" id="GO:0009306">
    <property type="term" value="P:protein secretion"/>
    <property type="evidence" value="ECO:0007669"/>
    <property type="project" value="InterPro"/>
</dbReference>
<name>A0A1M6RSY2_9BACL</name>
<dbReference type="Proteomes" id="UP000184016">
    <property type="component" value="Unassembled WGS sequence"/>
</dbReference>
<dbReference type="PANTHER" id="PTHR30531">
    <property type="entry name" value="FLAGELLAR BIOSYNTHETIC PROTEIN FLHB"/>
    <property type="match status" value="1"/>
</dbReference>
<keyword evidence="1" id="KW-0969">Cilium</keyword>
<dbReference type="STRING" id="1830138.SAMN05443507_11293"/>
<dbReference type="PANTHER" id="PTHR30531:SF12">
    <property type="entry name" value="FLAGELLAR BIOSYNTHETIC PROTEIN FLHB"/>
    <property type="match status" value="1"/>
</dbReference>
<keyword evidence="2" id="KW-1185">Reference proteome</keyword>
<sequence length="85" mass="9698">MKVKKAVALRYRQQVDAAPRVLAKGVEQVAQAIIDSAHQNHVPIWEDEKLVHSLLKLEIDDVIPEELYEPVAHILAYLFANERES</sequence>
<dbReference type="Pfam" id="PF01312">
    <property type="entry name" value="Bac_export_2"/>
    <property type="match status" value="1"/>
</dbReference>
<proteinExistence type="predicted"/>
<dbReference type="InterPro" id="IPR029025">
    <property type="entry name" value="T3SS_substrate_exporter_C"/>
</dbReference>
<evidence type="ECO:0000313" key="1">
    <source>
        <dbReference type="EMBL" id="SHK35652.1"/>
    </source>
</evidence>
<evidence type="ECO:0000313" key="2">
    <source>
        <dbReference type="Proteomes" id="UP000184016"/>
    </source>
</evidence>
<dbReference type="AlphaFoldDB" id="A0A1M6RSY2"/>